<evidence type="ECO:0000313" key="5">
    <source>
        <dbReference type="EMBL" id="MDQ0361356.1"/>
    </source>
</evidence>
<dbReference type="InterPro" id="IPR011832">
    <property type="entry name" value="GlgDAde_trans"/>
</dbReference>
<organism evidence="5 6">
    <name type="scientific">Breznakia pachnodae</name>
    <dbReference type="NCBI Taxonomy" id="265178"/>
    <lineage>
        <taxon>Bacteria</taxon>
        <taxon>Bacillati</taxon>
        <taxon>Bacillota</taxon>
        <taxon>Erysipelotrichia</taxon>
        <taxon>Erysipelotrichales</taxon>
        <taxon>Erysipelotrichaceae</taxon>
        <taxon>Breznakia</taxon>
    </lineage>
</organism>
<dbReference type="Proteomes" id="UP001230220">
    <property type="component" value="Unassembled WGS sequence"/>
</dbReference>
<keyword evidence="5" id="KW-0808">Transferase</keyword>
<comment type="similarity">
    <text evidence="1">Belongs to the bacterial/plant glucose-1-phosphate adenylyltransferase family.</text>
</comment>
<evidence type="ECO:0000259" key="3">
    <source>
        <dbReference type="Pfam" id="PF00483"/>
    </source>
</evidence>
<dbReference type="PANTHER" id="PTHR43523">
    <property type="entry name" value="GLUCOSE-1-PHOSPHATE ADENYLYLTRANSFERASE-RELATED"/>
    <property type="match status" value="1"/>
</dbReference>
<dbReference type="InterPro" id="IPR056818">
    <property type="entry name" value="GlmU/GlgC-like_hexapep"/>
</dbReference>
<proteinExistence type="inferred from homology"/>
<protein>
    <submittedName>
        <fullName evidence="5">Glucose-1-phosphate adenylyltransferase</fullName>
        <ecNumber evidence="5">2.7.7.27</ecNumber>
    </submittedName>
</protein>
<keyword evidence="5" id="KW-0548">Nucleotidyltransferase</keyword>
<dbReference type="Gene3D" id="2.160.10.10">
    <property type="entry name" value="Hexapeptide repeat proteins"/>
    <property type="match status" value="1"/>
</dbReference>
<evidence type="ECO:0000313" key="6">
    <source>
        <dbReference type="Proteomes" id="UP001230220"/>
    </source>
</evidence>
<evidence type="ECO:0000256" key="2">
    <source>
        <dbReference type="ARBA" id="ARBA00023056"/>
    </source>
</evidence>
<dbReference type="GO" id="GO:0008878">
    <property type="term" value="F:glucose-1-phosphate adenylyltransferase activity"/>
    <property type="evidence" value="ECO:0007669"/>
    <property type="project" value="UniProtKB-EC"/>
</dbReference>
<keyword evidence="6" id="KW-1185">Reference proteome</keyword>
<dbReference type="InterPro" id="IPR005835">
    <property type="entry name" value="NTP_transferase_dom"/>
</dbReference>
<evidence type="ECO:0000256" key="1">
    <source>
        <dbReference type="ARBA" id="ARBA00010443"/>
    </source>
</evidence>
<keyword evidence="2" id="KW-0320">Glycogen biosynthesis</keyword>
<evidence type="ECO:0000259" key="4">
    <source>
        <dbReference type="Pfam" id="PF24894"/>
    </source>
</evidence>
<dbReference type="InterPro" id="IPR011004">
    <property type="entry name" value="Trimer_LpxA-like_sf"/>
</dbReference>
<dbReference type="Pfam" id="PF24894">
    <property type="entry name" value="Hexapep_GlmU"/>
    <property type="match status" value="1"/>
</dbReference>
<dbReference type="Pfam" id="PF00483">
    <property type="entry name" value="NTP_transferase"/>
    <property type="match status" value="1"/>
</dbReference>
<dbReference type="SUPFAM" id="SSF51161">
    <property type="entry name" value="Trimeric LpxA-like enzymes"/>
    <property type="match status" value="1"/>
</dbReference>
<comment type="caution">
    <text evidence="5">The sequence shown here is derived from an EMBL/GenBank/DDBJ whole genome shotgun (WGS) entry which is preliminary data.</text>
</comment>
<dbReference type="Gene3D" id="3.90.550.10">
    <property type="entry name" value="Spore Coat Polysaccharide Biosynthesis Protein SpsA, Chain A"/>
    <property type="match status" value="1"/>
</dbReference>
<dbReference type="EMBL" id="JAUSUR010000003">
    <property type="protein sequence ID" value="MDQ0361356.1"/>
    <property type="molecule type" value="Genomic_DNA"/>
</dbReference>
<dbReference type="NCBIfam" id="TIGR02092">
    <property type="entry name" value="glgD"/>
    <property type="match status" value="1"/>
</dbReference>
<sequence length="371" mass="41990">MCNAFGVLVFSGSNVHIDGLEDYRSVGSISLLGRYRIIDIPLSNMTNSGIETIQMYVNRSPRSIIDHVGTGRHYNINTKRGALNIMFGPDRSLSKFYLNDIASFNYNRAAIEAMNQKYVVVTTNFMLYSVDFNDVIEEHRQTGADISVLYKSVDDAKTNFINCDTLHLNKQKGVLSIDRNQGNTKTKNISLETYVMSKDIFLAMIDQAVHTSSLYWMRDILNDAASYLDIRGYQYRGYLAAINSFESYYRCNMELLNPKVRSRLFKEEWPIYTKTNDSSPTHYFETGSATSSIVSNGCCIEGRIENSVIGRGCFIKKGAIVKNSIIFPGSVIGEDVKLNNVVVDKRVEINQVKDVKGTDEHPAYVRRNDRI</sequence>
<dbReference type="PANTHER" id="PTHR43523:SF6">
    <property type="entry name" value="GLYCOGEN BIOSYNTHESIS PROTEIN GLGD"/>
    <property type="match status" value="1"/>
</dbReference>
<feature type="domain" description="Glucose-1-phosphate adenylyltransferase/Bifunctional protein GlmU-like C-terminal hexapeptide" evidence="4">
    <location>
        <begin position="285"/>
        <end position="355"/>
    </location>
</feature>
<dbReference type="EC" id="2.7.7.27" evidence="5"/>
<feature type="domain" description="Nucleotidyl transferase" evidence="3">
    <location>
        <begin position="30"/>
        <end position="156"/>
    </location>
</feature>
<dbReference type="InterPro" id="IPR029044">
    <property type="entry name" value="Nucleotide-diphossugar_trans"/>
</dbReference>
<gene>
    <name evidence="5" type="ORF">J2S15_002103</name>
</gene>
<name>A0ABU0E3Q1_9FIRM</name>
<dbReference type="InterPro" id="IPR011831">
    <property type="entry name" value="ADP-Glc_PPase"/>
</dbReference>
<dbReference type="SUPFAM" id="SSF53448">
    <property type="entry name" value="Nucleotide-diphospho-sugar transferases"/>
    <property type="match status" value="1"/>
</dbReference>
<dbReference type="RefSeq" id="WP_307408007.1">
    <property type="nucleotide sequence ID" value="NZ_JAUSUR010000003.1"/>
</dbReference>
<accession>A0ABU0E3Q1</accession>
<reference evidence="5 6" key="1">
    <citation type="submission" date="2023-07" db="EMBL/GenBank/DDBJ databases">
        <title>Genomic Encyclopedia of Type Strains, Phase IV (KMG-IV): sequencing the most valuable type-strain genomes for metagenomic binning, comparative biology and taxonomic classification.</title>
        <authorList>
            <person name="Goeker M."/>
        </authorList>
    </citation>
    <scope>NUCLEOTIDE SEQUENCE [LARGE SCALE GENOMIC DNA]</scope>
    <source>
        <strain evidence="5 6">DSM 16784</strain>
    </source>
</reference>
<dbReference type="CDD" id="cd04651">
    <property type="entry name" value="LbH_G1P_AT_C"/>
    <property type="match status" value="1"/>
</dbReference>